<dbReference type="Gene3D" id="1.20.5.110">
    <property type="match status" value="1"/>
</dbReference>
<evidence type="ECO:0000256" key="1">
    <source>
        <dbReference type="PROSITE-ProRule" id="PRU00290"/>
    </source>
</evidence>
<organism evidence="4 5">
    <name type="scientific">Mycena venus</name>
    <dbReference type="NCBI Taxonomy" id="2733690"/>
    <lineage>
        <taxon>Eukaryota</taxon>
        <taxon>Fungi</taxon>
        <taxon>Dikarya</taxon>
        <taxon>Basidiomycota</taxon>
        <taxon>Agaricomycotina</taxon>
        <taxon>Agaricomycetes</taxon>
        <taxon>Agaricomycetidae</taxon>
        <taxon>Agaricales</taxon>
        <taxon>Marasmiineae</taxon>
        <taxon>Mycenaceae</taxon>
        <taxon>Mycena</taxon>
    </lineage>
</organism>
<dbReference type="OrthoDB" id="190375at2759"/>
<dbReference type="EMBL" id="JACAZI010000003">
    <property type="protein sequence ID" value="KAF7365900.1"/>
    <property type="molecule type" value="Genomic_DNA"/>
</dbReference>
<keyword evidence="2" id="KW-0472">Membrane</keyword>
<protein>
    <submittedName>
        <fullName evidence="4">Synaptobrevin-like protein</fullName>
    </submittedName>
</protein>
<comment type="caution">
    <text evidence="4">The sequence shown here is derived from an EMBL/GenBank/DDBJ whole genome shotgun (WGS) entry which is preliminary data.</text>
</comment>
<evidence type="ECO:0000259" key="3">
    <source>
        <dbReference type="PROSITE" id="PS50892"/>
    </source>
</evidence>
<dbReference type="AlphaFoldDB" id="A0A8H6YY04"/>
<dbReference type="InterPro" id="IPR042855">
    <property type="entry name" value="V_SNARE_CC"/>
</dbReference>
<sequence>MRAAKRLGVNRSLRDSEASRCSSILDSTGRKTNVRSSQYSPFTIFLHRKPHPEQLDQSRINPAINRNLGISRSLITKGYNRNKHLSAPPAYPTRLFSCTTDQNTLIMFVLYPLTWSEAQPTGSATQGGSRGNANTAAIQAQIDDTVAIMRENISKVAGRGECLSALQETTEKLAASAQGFRRGTNRVRKNMWWKDIKMRLIISAALAVIIIVIVLIVVKVITSD</sequence>
<dbReference type="InterPro" id="IPR016444">
    <property type="entry name" value="Synaptobrevin/VAMP"/>
</dbReference>
<feature type="domain" description="V-SNARE coiled-coil homology" evidence="3">
    <location>
        <begin position="134"/>
        <end position="194"/>
    </location>
</feature>
<dbReference type="PRINTS" id="PR00219">
    <property type="entry name" value="SYNAPTOBREVN"/>
</dbReference>
<gene>
    <name evidence="4" type="ORF">MVEN_00465000</name>
</gene>
<evidence type="ECO:0000256" key="2">
    <source>
        <dbReference type="SAM" id="Phobius"/>
    </source>
</evidence>
<dbReference type="InterPro" id="IPR001388">
    <property type="entry name" value="Synaptobrevin-like"/>
</dbReference>
<keyword evidence="2" id="KW-1133">Transmembrane helix</keyword>
<name>A0A8H6YY04_9AGAR</name>
<dbReference type="GO" id="GO:0016020">
    <property type="term" value="C:membrane"/>
    <property type="evidence" value="ECO:0007669"/>
    <property type="project" value="InterPro"/>
</dbReference>
<keyword evidence="2" id="KW-0812">Transmembrane</keyword>
<keyword evidence="5" id="KW-1185">Reference proteome</keyword>
<proteinExistence type="predicted"/>
<keyword evidence="1" id="KW-0175">Coiled coil</keyword>
<dbReference type="PROSITE" id="PS50892">
    <property type="entry name" value="V_SNARE"/>
    <property type="match status" value="1"/>
</dbReference>
<dbReference type="GO" id="GO:0016192">
    <property type="term" value="P:vesicle-mediated transport"/>
    <property type="evidence" value="ECO:0007669"/>
    <property type="project" value="InterPro"/>
</dbReference>
<dbReference type="Proteomes" id="UP000620124">
    <property type="component" value="Unassembled WGS sequence"/>
</dbReference>
<reference evidence="4" key="1">
    <citation type="submission" date="2020-05" db="EMBL/GenBank/DDBJ databases">
        <title>Mycena genomes resolve the evolution of fungal bioluminescence.</title>
        <authorList>
            <person name="Tsai I.J."/>
        </authorList>
    </citation>
    <scope>NUCLEOTIDE SEQUENCE</scope>
    <source>
        <strain evidence="4">CCC161011</strain>
    </source>
</reference>
<feature type="transmembrane region" description="Helical" evidence="2">
    <location>
        <begin position="198"/>
        <end position="221"/>
    </location>
</feature>
<accession>A0A8H6YY04</accession>
<evidence type="ECO:0000313" key="4">
    <source>
        <dbReference type="EMBL" id="KAF7365900.1"/>
    </source>
</evidence>
<evidence type="ECO:0000313" key="5">
    <source>
        <dbReference type="Proteomes" id="UP000620124"/>
    </source>
</evidence>
<dbReference type="PANTHER" id="PTHR45701">
    <property type="entry name" value="SYNAPTOBREVIN FAMILY MEMBER"/>
    <property type="match status" value="1"/>
</dbReference>
<dbReference type="CDD" id="cd15874">
    <property type="entry name" value="R-SNARE_Snc1"/>
    <property type="match status" value="1"/>
</dbReference>
<dbReference type="SUPFAM" id="SSF58038">
    <property type="entry name" value="SNARE fusion complex"/>
    <property type="match status" value="1"/>
</dbReference>
<dbReference type="Pfam" id="PF00957">
    <property type="entry name" value="Synaptobrevin"/>
    <property type="match status" value="1"/>
</dbReference>